<gene>
    <name evidence="1" type="ORF">BOP93_07005</name>
</gene>
<sequence length="232" mass="27841">MDGKKYSMYLIYALYVRMIRELFPVHRVCNELDGFVSFERYFTYGLFKPHYINFFKPKDISLYSKYGFNYRTLFFTKLDTTVMIRDALSDAENWKANEQSFYKNDNYDNFFRLINSPNQSIEEVDFGYLYSFEELNGKVFHMFSVMDKNLSDETGYMVGVEIVKDKPTVAFNEGFGDFVKCDVQVFNVKGNEYWIDHILFAMKRYAPELSFYEMLNSELFSEYMQYYKIAIY</sequence>
<evidence type="ECO:0000313" key="2">
    <source>
        <dbReference type="Proteomes" id="UP000239888"/>
    </source>
</evidence>
<proteinExistence type="predicted"/>
<dbReference type="EMBL" id="CP018049">
    <property type="protein sequence ID" value="AUZ45354.1"/>
    <property type="molecule type" value="Genomic_DNA"/>
</dbReference>
<dbReference type="Proteomes" id="UP000239888">
    <property type="component" value="Chromosome"/>
</dbReference>
<dbReference type="AlphaFoldDB" id="A0A2L0RUF5"/>
<accession>A0A2L0RUF5</accession>
<reference evidence="1 2" key="1">
    <citation type="journal article" date="2018" name="Front. Microbiol.">
        <title>Pseudomonas orientalis F9: A Potent Antagonist against Phytopathogens with Phytotoxic Effect in the Apple Flower.</title>
        <authorList>
            <person name="Zengerer V."/>
            <person name="Schmid M."/>
            <person name="Bieri M."/>
            <person name="Muller D.C."/>
            <person name="Remus-Emsermann M.N.P."/>
            <person name="Ahrens C.H."/>
            <person name="Pelludat C."/>
        </authorList>
    </citation>
    <scope>NUCLEOTIDE SEQUENCE [LARGE SCALE GENOMIC DNA]</scope>
    <source>
        <strain evidence="1 2">F9</strain>
    </source>
</reference>
<name>A0A2L0RUF5_9PSED</name>
<organism evidence="1 2">
    <name type="scientific">Pseudomonas orientalis</name>
    <dbReference type="NCBI Taxonomy" id="76758"/>
    <lineage>
        <taxon>Bacteria</taxon>
        <taxon>Pseudomonadati</taxon>
        <taxon>Pseudomonadota</taxon>
        <taxon>Gammaproteobacteria</taxon>
        <taxon>Pseudomonadales</taxon>
        <taxon>Pseudomonadaceae</taxon>
        <taxon>Pseudomonas</taxon>
    </lineage>
</organism>
<protein>
    <submittedName>
        <fullName evidence="1">Uncharacterized protein</fullName>
    </submittedName>
</protein>
<dbReference type="KEGG" id="poi:BOP93_07005"/>
<evidence type="ECO:0000313" key="1">
    <source>
        <dbReference type="EMBL" id="AUZ45354.1"/>
    </source>
</evidence>